<dbReference type="InterPro" id="IPR037059">
    <property type="entry name" value="RHD_DNA_bind_dom_sf"/>
</dbReference>
<dbReference type="GO" id="GO:0007249">
    <property type="term" value="P:canonical NF-kappaB signal transduction"/>
    <property type="evidence" value="ECO:0007669"/>
    <property type="project" value="TreeGrafter"/>
</dbReference>
<dbReference type="Proteomes" id="UP000515135">
    <property type="component" value="Unplaced"/>
</dbReference>
<dbReference type="Gene3D" id="2.60.40.10">
    <property type="entry name" value="Immunoglobulins"/>
    <property type="match status" value="1"/>
</dbReference>
<dbReference type="CDD" id="cd01177">
    <property type="entry name" value="IPT_NFkappaB"/>
    <property type="match status" value="1"/>
</dbReference>
<dbReference type="CDD" id="cd07827">
    <property type="entry name" value="RHD-n"/>
    <property type="match status" value="1"/>
</dbReference>
<dbReference type="GO" id="GO:0034097">
    <property type="term" value="P:response to cytokine"/>
    <property type="evidence" value="ECO:0007669"/>
    <property type="project" value="TreeGrafter"/>
</dbReference>
<proteinExistence type="predicted"/>
<dbReference type="InterPro" id="IPR011539">
    <property type="entry name" value="RHD_DNA_bind_dom"/>
</dbReference>
<dbReference type="AlphaFoldDB" id="A0A6P4ZR74"/>
<dbReference type="InterPro" id="IPR032397">
    <property type="entry name" value="RHD_dimer"/>
</dbReference>
<protein>
    <submittedName>
        <fullName evidence="4">Proto-oncogene c-Rel-like isoform X1</fullName>
    </submittedName>
</protein>
<dbReference type="GO" id="GO:0000978">
    <property type="term" value="F:RNA polymerase II cis-regulatory region sequence-specific DNA binding"/>
    <property type="evidence" value="ECO:0007669"/>
    <property type="project" value="TreeGrafter"/>
</dbReference>
<accession>A0A6P4ZR74</accession>
<dbReference type="OrthoDB" id="10254686at2759"/>
<keyword evidence="3" id="KW-1185">Reference proteome</keyword>
<dbReference type="PANTHER" id="PTHR24169">
    <property type="entry name" value="NUCLEAR FACTOR NF-KAPPA-B PROTEIN"/>
    <property type="match status" value="1"/>
</dbReference>
<evidence type="ECO:0000259" key="2">
    <source>
        <dbReference type="PROSITE" id="PS50254"/>
    </source>
</evidence>
<dbReference type="PROSITE" id="PS01204">
    <property type="entry name" value="REL_1"/>
    <property type="match status" value="1"/>
</dbReference>
<dbReference type="KEGG" id="bbel:109479150"/>
<dbReference type="InterPro" id="IPR013783">
    <property type="entry name" value="Ig-like_fold"/>
</dbReference>
<dbReference type="SUPFAM" id="SSF49417">
    <property type="entry name" value="p53-like transcription factors"/>
    <property type="match status" value="1"/>
</dbReference>
<dbReference type="GeneID" id="109479150"/>
<feature type="compositionally biased region" description="Pro residues" evidence="1">
    <location>
        <begin position="609"/>
        <end position="618"/>
    </location>
</feature>
<dbReference type="PANTHER" id="PTHR24169:SF25">
    <property type="entry name" value="DORSAL-RELATED IMMUNITY FACTOR DIF-RELATED"/>
    <property type="match status" value="1"/>
</dbReference>
<reference evidence="4" key="1">
    <citation type="submission" date="2025-08" db="UniProtKB">
        <authorList>
            <consortium name="RefSeq"/>
        </authorList>
    </citation>
    <scope>IDENTIFICATION</scope>
    <source>
        <tissue evidence="4">Gonad</tissue>
    </source>
</reference>
<feature type="domain" description="RHD" evidence="2">
    <location>
        <begin position="187"/>
        <end position="365"/>
    </location>
</feature>
<dbReference type="GO" id="GO:0005737">
    <property type="term" value="C:cytoplasm"/>
    <property type="evidence" value="ECO:0007669"/>
    <property type="project" value="InterPro"/>
</dbReference>
<dbReference type="RefSeq" id="XP_019636589.1">
    <property type="nucleotide sequence ID" value="XM_019781030.1"/>
</dbReference>
<dbReference type="InterPro" id="IPR008967">
    <property type="entry name" value="p53-like_TF_DNA-bd_sf"/>
</dbReference>
<dbReference type="InterPro" id="IPR033926">
    <property type="entry name" value="IPT_NFkappaB"/>
</dbReference>
<dbReference type="GO" id="GO:0005634">
    <property type="term" value="C:nucleus"/>
    <property type="evidence" value="ECO:0007669"/>
    <property type="project" value="TreeGrafter"/>
</dbReference>
<dbReference type="SUPFAM" id="SSF81296">
    <property type="entry name" value="E set domains"/>
    <property type="match status" value="1"/>
</dbReference>
<dbReference type="InterPro" id="IPR000451">
    <property type="entry name" value="NFkB/Dor"/>
</dbReference>
<evidence type="ECO:0000313" key="3">
    <source>
        <dbReference type="Proteomes" id="UP000515135"/>
    </source>
</evidence>
<dbReference type="Gene3D" id="2.60.40.340">
    <property type="entry name" value="Rel homology domain (RHD), DNA-binding domain"/>
    <property type="match status" value="1"/>
</dbReference>
<evidence type="ECO:0000256" key="1">
    <source>
        <dbReference type="SAM" id="MobiDB-lite"/>
    </source>
</evidence>
<dbReference type="InterPro" id="IPR014756">
    <property type="entry name" value="Ig_E-set"/>
</dbReference>
<dbReference type="InterPro" id="IPR002909">
    <property type="entry name" value="IPT_dom"/>
</dbReference>
<dbReference type="GO" id="GO:0045087">
    <property type="term" value="P:innate immune response"/>
    <property type="evidence" value="ECO:0007669"/>
    <property type="project" value="TreeGrafter"/>
</dbReference>
<organism evidence="3 4">
    <name type="scientific">Branchiostoma belcheri</name>
    <name type="common">Amphioxus</name>
    <dbReference type="NCBI Taxonomy" id="7741"/>
    <lineage>
        <taxon>Eukaryota</taxon>
        <taxon>Metazoa</taxon>
        <taxon>Chordata</taxon>
        <taxon>Cephalochordata</taxon>
        <taxon>Leptocardii</taxon>
        <taxon>Amphioxiformes</taxon>
        <taxon>Branchiostomatidae</taxon>
        <taxon>Branchiostoma</taxon>
    </lineage>
</organism>
<gene>
    <name evidence="4" type="primary">LOC109479150</name>
</gene>
<dbReference type="GO" id="GO:0033554">
    <property type="term" value="P:cellular response to stress"/>
    <property type="evidence" value="ECO:0007669"/>
    <property type="project" value="TreeGrafter"/>
</dbReference>
<dbReference type="GO" id="GO:0045944">
    <property type="term" value="P:positive regulation of transcription by RNA polymerase II"/>
    <property type="evidence" value="ECO:0007669"/>
    <property type="project" value="TreeGrafter"/>
</dbReference>
<dbReference type="Pfam" id="PF16179">
    <property type="entry name" value="RHD_dimer"/>
    <property type="match status" value="1"/>
</dbReference>
<dbReference type="GO" id="GO:0000981">
    <property type="term" value="F:DNA-binding transcription factor activity, RNA polymerase II-specific"/>
    <property type="evidence" value="ECO:0007669"/>
    <property type="project" value="TreeGrafter"/>
</dbReference>
<name>A0A6P4ZR74_BRABE</name>
<dbReference type="SMART" id="SM00429">
    <property type="entry name" value="IPT"/>
    <property type="match status" value="1"/>
</dbReference>
<sequence>MAETSDPSLLDDVCPSMPLETMLKLLEQPASHSPMDETQRAVMEVMDRDNTAVMEVLNRDPTEGAIPVVVNGDPDTSMAGVLNSDDQVAVMDVLNRDPYAEEVTVVLETKTNFPPVEETSKTVVILDSVNNDSINISGSQLPMDWDTFQELEEIIKKDEMLLSTTVKQEQPELKDLAACRFREVKDKKPPVIEIIEQPKARSLRFRYECEGRSAGSILGENSSPENRTYPSIRLLNCSGPAMILVSLVTKDDPPKPHPHSLVGKGCIHGICKINVPDCRAPISFPNLGIQCVKRKEITQALAQRLRLGIDPFHTYNRHKGKMDEVDLNTVRLCFQAFLPDPQTGQCTVSVHPRVSTPIHDKKAPGAAELRICKMNKVSGPVTGGDEVTLLCDKVQRDDIEVIFTAKPMGIKWESRGDFSPTEVHRQVAIVFKAPAYFNLTIREPVRVQVRLRRPSDGEESEPFDWMYTPVDKDEHSVESKRRKKMPDFAKFLNIPPSSGATAGPAHTHRMARSNLRGLTMESLQTHPSPAAAAAAPPVSEDVRQLLRRKVQGQGQGGSQQLFMPPMQTGQLKQDQDLPSCAFATSSQLPSQPGLAAASSGASAMRAAPPAYPPSSQPAYPPQFSGVSFSGLMQATKSNIPLASRVDPTGTVYNPAAFISRGGRKSAKTAASGTAQKQKPPPTTAASASASGDKNNFTTTDLSSLGLTFTQVEVKKPDPQSGVQPEVYLEPYQGGDELLNSIDISSLELGSEVTIDANTHADLNELLEMVKQDKEE</sequence>
<dbReference type="PROSITE" id="PS50254">
    <property type="entry name" value="REL_2"/>
    <property type="match status" value="1"/>
</dbReference>
<dbReference type="InterPro" id="IPR030492">
    <property type="entry name" value="RHD_CS"/>
</dbReference>
<dbReference type="PRINTS" id="PR00057">
    <property type="entry name" value="NFKBTNSCPFCT"/>
</dbReference>
<dbReference type="FunFam" id="2.60.40.10:FF:000046">
    <property type="entry name" value="Nuclear factor NF-kappa-B p105 subunit"/>
    <property type="match status" value="1"/>
</dbReference>
<feature type="region of interest" description="Disordered" evidence="1">
    <location>
        <begin position="583"/>
        <end position="618"/>
    </location>
</feature>
<dbReference type="Pfam" id="PF00554">
    <property type="entry name" value="RHD_DNA_bind"/>
    <property type="match status" value="1"/>
</dbReference>
<dbReference type="GO" id="GO:0038061">
    <property type="term" value="P:non-canonical NF-kappaB signal transduction"/>
    <property type="evidence" value="ECO:0007669"/>
    <property type="project" value="TreeGrafter"/>
</dbReference>
<feature type="region of interest" description="Disordered" evidence="1">
    <location>
        <begin position="662"/>
        <end position="696"/>
    </location>
</feature>
<evidence type="ECO:0000313" key="4">
    <source>
        <dbReference type="RefSeq" id="XP_019636589.1"/>
    </source>
</evidence>
<feature type="compositionally biased region" description="Low complexity" evidence="1">
    <location>
        <begin position="588"/>
        <end position="608"/>
    </location>
</feature>